<name>A0A1H6E8U3_9ACTN</name>
<sequence length="103" mass="11360">MSCVFCRIVRGDEPAQVVHEDEHTVAFLNLVQATRGHTLVVPRAHHRDLGDVPLDVAERVMRTSAEVARRLTGALKAAGRVARRAGGDHPRLVTICTLLYRSI</sequence>
<feature type="domain" description="HIT" evidence="2">
    <location>
        <begin position="4"/>
        <end position="103"/>
    </location>
</feature>
<dbReference type="PANTHER" id="PTHR46648">
    <property type="entry name" value="HIT FAMILY PROTEIN 1"/>
    <property type="match status" value="1"/>
</dbReference>
<evidence type="ECO:0000313" key="4">
    <source>
        <dbReference type="Proteomes" id="UP000236732"/>
    </source>
</evidence>
<accession>A0A1H6E8U3</accession>
<protein>
    <submittedName>
        <fullName evidence="3">Histidine triad (HIT) family protein</fullName>
    </submittedName>
</protein>
<dbReference type="SUPFAM" id="SSF54197">
    <property type="entry name" value="HIT-like"/>
    <property type="match status" value="1"/>
</dbReference>
<comment type="caution">
    <text evidence="1">Lacks conserved residue(s) required for the propagation of feature annotation.</text>
</comment>
<dbReference type="PROSITE" id="PS51084">
    <property type="entry name" value="HIT_2"/>
    <property type="match status" value="1"/>
</dbReference>
<organism evidence="3 4">
    <name type="scientific">Nonomuraea solani</name>
    <dbReference type="NCBI Taxonomy" id="1144553"/>
    <lineage>
        <taxon>Bacteria</taxon>
        <taxon>Bacillati</taxon>
        <taxon>Actinomycetota</taxon>
        <taxon>Actinomycetes</taxon>
        <taxon>Streptosporangiales</taxon>
        <taxon>Streptosporangiaceae</taxon>
        <taxon>Nonomuraea</taxon>
    </lineage>
</organism>
<dbReference type="Pfam" id="PF01230">
    <property type="entry name" value="HIT"/>
    <property type="match status" value="1"/>
</dbReference>
<dbReference type="RefSeq" id="WP_103959102.1">
    <property type="nucleotide sequence ID" value="NZ_FNVT01000008.1"/>
</dbReference>
<gene>
    <name evidence="3" type="ORF">SAMN05444920_108284</name>
</gene>
<dbReference type="InterPro" id="IPR001310">
    <property type="entry name" value="Histidine_triad_HIT"/>
</dbReference>
<keyword evidence="4" id="KW-1185">Reference proteome</keyword>
<dbReference type="Gene3D" id="3.30.428.10">
    <property type="entry name" value="HIT-like"/>
    <property type="match status" value="1"/>
</dbReference>
<reference evidence="3 4" key="1">
    <citation type="submission" date="2016-10" db="EMBL/GenBank/DDBJ databases">
        <authorList>
            <person name="de Groot N.N."/>
        </authorList>
    </citation>
    <scope>NUCLEOTIDE SEQUENCE [LARGE SCALE GENOMIC DNA]</scope>
    <source>
        <strain evidence="3 4">CGMCC 4.7037</strain>
    </source>
</reference>
<evidence type="ECO:0000256" key="1">
    <source>
        <dbReference type="PROSITE-ProRule" id="PRU00464"/>
    </source>
</evidence>
<proteinExistence type="predicted"/>
<dbReference type="PANTHER" id="PTHR46648:SF1">
    <property type="entry name" value="ADENOSINE 5'-MONOPHOSPHORAMIDASE HNT1"/>
    <property type="match status" value="1"/>
</dbReference>
<dbReference type="PRINTS" id="PR00332">
    <property type="entry name" value="HISTRIAD"/>
</dbReference>
<evidence type="ECO:0000313" key="3">
    <source>
        <dbReference type="EMBL" id="SEG94117.1"/>
    </source>
</evidence>
<dbReference type="InterPro" id="IPR011146">
    <property type="entry name" value="HIT-like"/>
</dbReference>
<dbReference type="GO" id="GO:0009117">
    <property type="term" value="P:nucleotide metabolic process"/>
    <property type="evidence" value="ECO:0007669"/>
    <property type="project" value="TreeGrafter"/>
</dbReference>
<dbReference type="EMBL" id="FNVT01000008">
    <property type="protein sequence ID" value="SEG94117.1"/>
    <property type="molecule type" value="Genomic_DNA"/>
</dbReference>
<dbReference type="AlphaFoldDB" id="A0A1H6E8U3"/>
<dbReference type="GO" id="GO:0003824">
    <property type="term" value="F:catalytic activity"/>
    <property type="evidence" value="ECO:0007669"/>
    <property type="project" value="InterPro"/>
</dbReference>
<dbReference type="OrthoDB" id="9784774at2"/>
<dbReference type="Proteomes" id="UP000236732">
    <property type="component" value="Unassembled WGS sequence"/>
</dbReference>
<dbReference type="InterPro" id="IPR036265">
    <property type="entry name" value="HIT-like_sf"/>
</dbReference>
<evidence type="ECO:0000259" key="2">
    <source>
        <dbReference type="PROSITE" id="PS51084"/>
    </source>
</evidence>